<dbReference type="GO" id="GO:0005524">
    <property type="term" value="F:ATP binding"/>
    <property type="evidence" value="ECO:0007669"/>
    <property type="project" value="InterPro"/>
</dbReference>
<comment type="similarity">
    <text evidence="1">Belongs to the TRAFAC class myosin-kinesin ATPase superfamily. Kinesin family.</text>
</comment>
<reference evidence="3 4" key="1">
    <citation type="journal article" date="2019" name="Mol. Ecol. Resour.">
        <title>Improving Illumina assemblies with Hi-C and long reads: an example with the North African dromedary.</title>
        <authorList>
            <person name="Elbers J.P."/>
            <person name="Rogers M.F."/>
            <person name="Perelman P.L."/>
            <person name="Proskuryakova A.A."/>
            <person name="Serdyukova N.A."/>
            <person name="Johnson W.E."/>
            <person name="Horin P."/>
            <person name="Corander J."/>
            <person name="Murphy D."/>
            <person name="Burger P.A."/>
        </authorList>
    </citation>
    <scope>NUCLEOTIDE SEQUENCE [LARGE SCALE GENOMIC DNA]</scope>
    <source>
        <strain evidence="3">Drom800</strain>
        <tissue evidence="3">Blood</tissue>
    </source>
</reference>
<keyword evidence="4" id="KW-1185">Reference proteome</keyword>
<organism evidence="3 4">
    <name type="scientific">Camelus dromedarius</name>
    <name type="common">Dromedary</name>
    <name type="synonym">Arabian camel</name>
    <dbReference type="NCBI Taxonomy" id="9838"/>
    <lineage>
        <taxon>Eukaryota</taxon>
        <taxon>Metazoa</taxon>
        <taxon>Chordata</taxon>
        <taxon>Craniata</taxon>
        <taxon>Vertebrata</taxon>
        <taxon>Euteleostomi</taxon>
        <taxon>Mammalia</taxon>
        <taxon>Eutheria</taxon>
        <taxon>Laurasiatheria</taxon>
        <taxon>Artiodactyla</taxon>
        <taxon>Tylopoda</taxon>
        <taxon>Camelidae</taxon>
        <taxon>Camelus</taxon>
    </lineage>
</organism>
<comment type="caution">
    <text evidence="3">The sequence shown here is derived from an EMBL/GenBank/DDBJ whole genome shotgun (WGS) entry which is preliminary data.</text>
</comment>
<name>A0A5N4C6K1_CAMDR</name>
<evidence type="ECO:0000313" key="3">
    <source>
        <dbReference type="EMBL" id="KAB1254014.1"/>
    </source>
</evidence>
<evidence type="ECO:0000259" key="2">
    <source>
        <dbReference type="PROSITE" id="PS50067"/>
    </source>
</evidence>
<dbReference type="Proteomes" id="UP000299084">
    <property type="component" value="Unassembled WGS sequence"/>
</dbReference>
<dbReference type="PROSITE" id="PS50067">
    <property type="entry name" value="KINESIN_MOTOR_2"/>
    <property type="match status" value="1"/>
</dbReference>
<feature type="domain" description="Kinesin motor" evidence="2">
    <location>
        <begin position="1"/>
        <end position="92"/>
    </location>
</feature>
<dbReference type="EMBL" id="JWIN03000035">
    <property type="protein sequence ID" value="KAB1254014.1"/>
    <property type="molecule type" value="Genomic_DNA"/>
</dbReference>
<feature type="non-terminal residue" evidence="3">
    <location>
        <position position="1"/>
    </location>
</feature>
<accession>A0A5N4C6K1</accession>
<dbReference type="InterPro" id="IPR001752">
    <property type="entry name" value="Kinesin_motor_dom"/>
</dbReference>
<gene>
    <name evidence="3" type="ORF">Cadr_000027169</name>
</gene>
<comment type="caution">
    <text evidence="1">Lacks conserved residue(s) required for the propagation of feature annotation.</text>
</comment>
<proteinExistence type="inferred from homology"/>
<protein>
    <submittedName>
        <fullName evidence="3">Kinesin-1 heavy chain</fullName>
    </submittedName>
</protein>
<dbReference type="GO" id="GO:0007018">
    <property type="term" value="P:microtubule-based movement"/>
    <property type="evidence" value="ECO:0007669"/>
    <property type="project" value="InterPro"/>
</dbReference>
<sequence>VLRDTTEPYLRMDRPPLGRRIRWMVTFDDLCLDVARSAQGTFIRYPDSFRRPNLSVHEDKNRVPYVKGCTERFVCSPDEVMDTIDEENPTDM</sequence>
<evidence type="ECO:0000313" key="4">
    <source>
        <dbReference type="Proteomes" id="UP000299084"/>
    </source>
</evidence>
<dbReference type="GO" id="GO:0008017">
    <property type="term" value="F:microtubule binding"/>
    <property type="evidence" value="ECO:0007669"/>
    <property type="project" value="InterPro"/>
</dbReference>
<dbReference type="AlphaFoldDB" id="A0A5N4C6K1"/>
<dbReference type="GO" id="GO:0003777">
    <property type="term" value="F:microtubule motor activity"/>
    <property type="evidence" value="ECO:0007669"/>
    <property type="project" value="InterPro"/>
</dbReference>
<evidence type="ECO:0000256" key="1">
    <source>
        <dbReference type="PROSITE-ProRule" id="PRU00283"/>
    </source>
</evidence>